<dbReference type="AlphaFoldDB" id="K8A3R2"/>
<accession>K8A3R2</accession>
<organism evidence="1 2">
    <name type="scientific">Cronobacter condimenti 1330</name>
    <dbReference type="NCBI Taxonomy" id="1073999"/>
    <lineage>
        <taxon>Bacteria</taxon>
        <taxon>Pseudomonadati</taxon>
        <taxon>Pseudomonadota</taxon>
        <taxon>Gammaproteobacteria</taxon>
        <taxon>Enterobacterales</taxon>
        <taxon>Enterobacteriaceae</taxon>
        <taxon>Cronobacter</taxon>
    </lineage>
</organism>
<evidence type="ECO:0000313" key="2">
    <source>
        <dbReference type="Proteomes" id="UP000009340"/>
    </source>
</evidence>
<sequence>MLFLNFLSALTGSETTYLKMAGKKVITRLLREKSPFPA</sequence>
<comment type="caution">
    <text evidence="1">The sequence shown here is derived from an EMBL/GenBank/DDBJ whole genome shotgun (WGS) entry which is preliminary data.</text>
</comment>
<dbReference type="EMBL" id="CAKW01000129">
    <property type="protein sequence ID" value="CCJ74190.1"/>
    <property type="molecule type" value="Genomic_DNA"/>
</dbReference>
<protein>
    <submittedName>
        <fullName evidence="1">Uncharacterized protein</fullName>
    </submittedName>
</protein>
<gene>
    <name evidence="1" type="ORF">BN137_3587</name>
</gene>
<proteinExistence type="predicted"/>
<name>K8A3R2_9ENTR</name>
<evidence type="ECO:0000313" key="1">
    <source>
        <dbReference type="EMBL" id="CCJ74190.1"/>
    </source>
</evidence>
<dbReference type="Proteomes" id="UP000009340">
    <property type="component" value="Unassembled WGS sequence"/>
</dbReference>
<reference evidence="1" key="1">
    <citation type="submission" date="2012-07" db="EMBL/GenBank/DDBJ databases">
        <authorList>
            <person name="Cummings C."/>
        </authorList>
    </citation>
    <scope>NUCLEOTIDE SEQUENCE</scope>
    <source>
        <strain evidence="1">1330</strain>
    </source>
</reference>